<comment type="caution">
    <text evidence="1">The sequence shown here is derived from an EMBL/GenBank/DDBJ whole genome shotgun (WGS) entry which is preliminary data.</text>
</comment>
<dbReference type="AlphaFoldDB" id="A0A101LYQ9"/>
<sequence length="95" mass="10300">MLLDMNQLVLELVLPLGHQRAMALPTLLFALPVLPSWNDAICFYAPCSALGLWLLCYDFQSSHRRTQSWIGSTKGTIGAGFAFTSAIGGNVSRSA</sequence>
<reference evidence="1" key="1">
    <citation type="journal article" date="2015" name="Genome Biol. Evol.">
        <title>Organellar Genomes of White Spruce (Picea glauca): Assembly and Annotation.</title>
        <authorList>
            <person name="Jackman S.D."/>
            <person name="Warren R.L."/>
            <person name="Gibb E.A."/>
            <person name="Vandervalk B.P."/>
            <person name="Mohamadi H."/>
            <person name="Chu J."/>
            <person name="Raymond A."/>
            <person name="Pleasance S."/>
            <person name="Coope R."/>
            <person name="Wildung M.R."/>
            <person name="Ritland C.E."/>
            <person name="Bousquet J."/>
            <person name="Jones S.J."/>
            <person name="Bohlmann J."/>
            <person name="Birol I."/>
        </authorList>
    </citation>
    <scope>NUCLEOTIDE SEQUENCE [LARGE SCALE GENOMIC DNA]</scope>
    <source>
        <tissue evidence="1">Flushing bud</tissue>
    </source>
</reference>
<dbReference type="EMBL" id="LKAM01000007">
    <property type="protein sequence ID" value="KUM47653.1"/>
    <property type="molecule type" value="Genomic_DNA"/>
</dbReference>
<protein>
    <submittedName>
        <fullName evidence="1">Uncharacterized protein</fullName>
    </submittedName>
</protein>
<gene>
    <name evidence="1" type="ORF">ABT39_MTgene5840</name>
</gene>
<evidence type="ECO:0000313" key="1">
    <source>
        <dbReference type="EMBL" id="KUM47653.1"/>
    </source>
</evidence>
<accession>A0A101LYQ9</accession>
<name>A0A101LYQ9_PICGL</name>
<organism evidence="1">
    <name type="scientific">Picea glauca</name>
    <name type="common">White spruce</name>
    <name type="synonym">Pinus glauca</name>
    <dbReference type="NCBI Taxonomy" id="3330"/>
    <lineage>
        <taxon>Eukaryota</taxon>
        <taxon>Viridiplantae</taxon>
        <taxon>Streptophyta</taxon>
        <taxon>Embryophyta</taxon>
        <taxon>Tracheophyta</taxon>
        <taxon>Spermatophyta</taxon>
        <taxon>Pinopsida</taxon>
        <taxon>Pinidae</taxon>
        <taxon>Conifers I</taxon>
        <taxon>Pinales</taxon>
        <taxon>Pinaceae</taxon>
        <taxon>Picea</taxon>
    </lineage>
</organism>
<proteinExistence type="predicted"/>
<keyword evidence="1" id="KW-0496">Mitochondrion</keyword>
<geneLocation type="mitochondrion" evidence="1"/>